<evidence type="ECO:0000313" key="2">
    <source>
        <dbReference type="Proteomes" id="UP001208689"/>
    </source>
</evidence>
<name>A0ABY6HSN1_9ARCH</name>
<dbReference type="Proteomes" id="UP001208689">
    <property type="component" value="Chromosome"/>
</dbReference>
<gene>
    <name evidence="1" type="ORF">NEF87_002653</name>
</gene>
<evidence type="ECO:0008006" key="3">
    <source>
        <dbReference type="Google" id="ProtNLM"/>
    </source>
</evidence>
<proteinExistence type="predicted"/>
<dbReference type="EMBL" id="CP104013">
    <property type="protein sequence ID" value="UYP46368.1"/>
    <property type="molecule type" value="Genomic_DNA"/>
</dbReference>
<organism evidence="1 2">
    <name type="scientific">Candidatus Lokiarchaeum ossiferum</name>
    <dbReference type="NCBI Taxonomy" id="2951803"/>
    <lineage>
        <taxon>Archaea</taxon>
        <taxon>Promethearchaeati</taxon>
        <taxon>Promethearchaeota</taxon>
        <taxon>Promethearchaeia</taxon>
        <taxon>Promethearchaeales</taxon>
        <taxon>Promethearchaeaceae</taxon>
        <taxon>Candidatus Lokiarchaeum</taxon>
    </lineage>
</organism>
<sequence>MLPTAISLDLDRIHVINFKIFYTNNHLGWIQFIENKIKTKLKFVHIYEDRLFVFIDPDKFDRANRQWHYYLKSRRYRTMYHVRLIKFSQNLSQLIKNWYVNIKELKIDMESIGSSYQITITAPKNLRQFVIGKNGVEIEMLASFLDKCIAGKQNYQLKIC</sequence>
<evidence type="ECO:0000313" key="1">
    <source>
        <dbReference type="EMBL" id="UYP46368.1"/>
    </source>
</evidence>
<keyword evidence="2" id="KW-1185">Reference proteome</keyword>
<protein>
    <recommendedName>
        <fullName evidence="3">K Homology domain-containing protein</fullName>
    </recommendedName>
</protein>
<reference evidence="1" key="1">
    <citation type="submission" date="2022-09" db="EMBL/GenBank/DDBJ databases">
        <title>Actin cytoskeleton and complex cell architecture in an #Asgard archaeon.</title>
        <authorList>
            <person name="Ponce Toledo R.I."/>
            <person name="Schleper C."/>
            <person name="Rodrigues Oliveira T."/>
            <person name="Wollweber F."/>
            <person name="Xu J."/>
            <person name="Rittmann S."/>
            <person name="Klingl A."/>
            <person name="Pilhofer M."/>
        </authorList>
    </citation>
    <scope>NUCLEOTIDE SEQUENCE</scope>
    <source>
        <strain evidence="1">B-35</strain>
    </source>
</reference>
<accession>A0ABY6HSN1</accession>